<dbReference type="SUPFAM" id="SSF52540">
    <property type="entry name" value="P-loop containing nucleoside triphosphate hydrolases"/>
    <property type="match status" value="1"/>
</dbReference>
<dbReference type="EMBL" id="CADCTC010000250">
    <property type="protein sequence ID" value="CAA9290843.1"/>
    <property type="molecule type" value="Genomic_DNA"/>
</dbReference>
<dbReference type="InterPro" id="IPR027417">
    <property type="entry name" value="P-loop_NTPase"/>
</dbReference>
<keyword evidence="1" id="KW-0808">Transferase</keyword>
<accession>A0A6J4JY73</accession>
<keyword evidence="1" id="KW-0418">Kinase</keyword>
<protein>
    <submittedName>
        <fullName evidence="1">Uridine kinase</fullName>
        <ecNumber evidence="1">2.7.1.48</ecNumber>
    </submittedName>
</protein>
<dbReference type="EC" id="2.7.1.48" evidence="1"/>
<dbReference type="PANTHER" id="PTHR10285">
    <property type="entry name" value="URIDINE KINASE"/>
    <property type="match status" value="1"/>
</dbReference>
<gene>
    <name evidence="1" type="ORF">AVDCRST_MAG77-4661</name>
</gene>
<organism evidence="1">
    <name type="scientific">uncultured Chloroflexota bacterium</name>
    <dbReference type="NCBI Taxonomy" id="166587"/>
    <lineage>
        <taxon>Bacteria</taxon>
        <taxon>Bacillati</taxon>
        <taxon>Chloroflexota</taxon>
        <taxon>environmental samples</taxon>
    </lineage>
</organism>
<evidence type="ECO:0000313" key="1">
    <source>
        <dbReference type="EMBL" id="CAA9290843.1"/>
    </source>
</evidence>
<reference evidence="1" key="1">
    <citation type="submission" date="2020-02" db="EMBL/GenBank/DDBJ databases">
        <authorList>
            <person name="Meier V. D."/>
        </authorList>
    </citation>
    <scope>NUCLEOTIDE SEQUENCE</scope>
    <source>
        <strain evidence="1">AVDCRST_MAG77</strain>
    </source>
</reference>
<proteinExistence type="predicted"/>
<dbReference type="Gene3D" id="3.40.50.300">
    <property type="entry name" value="P-loop containing nucleotide triphosphate hydrolases"/>
    <property type="match status" value="1"/>
</dbReference>
<name>A0A6J4JY73_9CHLR</name>
<sequence length="228" mass="26301">MIPSSRDQLLQHLADLITRIERPHPIRVAIDGVDGAGKTMLADELVRHFEHRGRHVIRASIDGFHRPRAERYRRGSDSPEGFYHGSFDHAALRADLLEPCGPGGLRRYRHAVFDWRADAPVDAPPDEAPADAVLLFDGIFCQRPELIDHWDLRIFLDVPFEETWRRMAVRDLTPTSSLEEMERRFRTRYAPGQQLYLATAQPRERAHIVIDNTDPCHPLMIRDHDPEP</sequence>
<dbReference type="AlphaFoldDB" id="A0A6J4JY73"/>
<dbReference type="GO" id="GO:0004849">
    <property type="term" value="F:uridine kinase activity"/>
    <property type="evidence" value="ECO:0007669"/>
    <property type="project" value="UniProtKB-EC"/>
</dbReference>